<reference evidence="2" key="1">
    <citation type="submission" date="2018-11" db="EMBL/GenBank/DDBJ databases">
        <authorList>
            <consortium name="Pathogen Informatics"/>
        </authorList>
    </citation>
    <scope>NUCLEOTIDE SEQUENCE</scope>
</reference>
<name>A0A3S5A8M4_9PLAT</name>
<dbReference type="EMBL" id="CAAALY010058446">
    <property type="protein sequence ID" value="VEL22800.1"/>
    <property type="molecule type" value="Genomic_DNA"/>
</dbReference>
<protein>
    <submittedName>
        <fullName evidence="2">Uncharacterized protein</fullName>
    </submittedName>
</protein>
<gene>
    <name evidence="2" type="ORF">PXEA_LOCUS16240</name>
</gene>
<keyword evidence="3" id="KW-1185">Reference proteome</keyword>
<dbReference type="AlphaFoldDB" id="A0A3S5A8M4"/>
<sequence length="88" mass="10282">MVRCDLLIGFHENPPHYTLAFSPLFILVLVMLIRVCHIVTPSFFPMSYHSLSLARKIRLLSPWFTYFTRPLPFHLCHPKRYSTSFASG</sequence>
<accession>A0A3S5A8M4</accession>
<evidence type="ECO:0000313" key="2">
    <source>
        <dbReference type="EMBL" id="VEL22800.1"/>
    </source>
</evidence>
<dbReference type="Proteomes" id="UP000784294">
    <property type="component" value="Unassembled WGS sequence"/>
</dbReference>
<feature type="transmembrane region" description="Helical" evidence="1">
    <location>
        <begin position="20"/>
        <end position="48"/>
    </location>
</feature>
<proteinExistence type="predicted"/>
<organism evidence="2 3">
    <name type="scientific">Protopolystoma xenopodis</name>
    <dbReference type="NCBI Taxonomy" id="117903"/>
    <lineage>
        <taxon>Eukaryota</taxon>
        <taxon>Metazoa</taxon>
        <taxon>Spiralia</taxon>
        <taxon>Lophotrochozoa</taxon>
        <taxon>Platyhelminthes</taxon>
        <taxon>Monogenea</taxon>
        <taxon>Polyopisthocotylea</taxon>
        <taxon>Polystomatidea</taxon>
        <taxon>Polystomatidae</taxon>
        <taxon>Protopolystoma</taxon>
    </lineage>
</organism>
<keyword evidence="1" id="KW-0812">Transmembrane</keyword>
<evidence type="ECO:0000313" key="3">
    <source>
        <dbReference type="Proteomes" id="UP000784294"/>
    </source>
</evidence>
<keyword evidence="1" id="KW-0472">Membrane</keyword>
<keyword evidence="1" id="KW-1133">Transmembrane helix</keyword>
<comment type="caution">
    <text evidence="2">The sequence shown here is derived from an EMBL/GenBank/DDBJ whole genome shotgun (WGS) entry which is preliminary data.</text>
</comment>
<evidence type="ECO:0000256" key="1">
    <source>
        <dbReference type="SAM" id="Phobius"/>
    </source>
</evidence>